<dbReference type="SUPFAM" id="SSF53335">
    <property type="entry name" value="S-adenosyl-L-methionine-dependent methyltransferases"/>
    <property type="match status" value="1"/>
</dbReference>
<dbReference type="EC" id="2.7.4.22" evidence="3"/>
<accession>A0A2H0BU88</accession>
<keyword evidence="8" id="KW-0067">ATP-binding</keyword>
<dbReference type="InterPro" id="IPR029063">
    <property type="entry name" value="SAM-dependent_MTases_sf"/>
</dbReference>
<keyword evidence="9" id="KW-0665">Pyrimidine biosynthesis</keyword>
<proteinExistence type="inferred from homology"/>
<dbReference type="AlphaFoldDB" id="A0A2H0BU88"/>
<comment type="pathway">
    <text evidence="1">Pyrimidine metabolism; CTP biosynthesis via de novo pathway; UDP from UMP (UMPK route): step 1/1.</text>
</comment>
<dbReference type="Pfam" id="PF00696">
    <property type="entry name" value="AA_kinase"/>
    <property type="match status" value="1"/>
</dbReference>
<organism evidence="13 14">
    <name type="scientific">Candidatus Roizmanbacteria bacterium CG22_combo_CG10-13_8_21_14_all_38_20</name>
    <dbReference type="NCBI Taxonomy" id="1974862"/>
    <lineage>
        <taxon>Bacteria</taxon>
        <taxon>Candidatus Roizmaniibacteriota</taxon>
    </lineage>
</organism>
<sequence length="436" mass="49773">MAFEETIILSLGGSLIVPNGGIDTKFLQDFNTFIRTQITQYNRRFIIVAGGGATARSYRDAGNEVIGEVTRDDLDWLGIHATRINAHLIRTIFKDIAHTKIIDQYDRMAPGVKEPVVVAAGWKPGWSTDYCAVLLAKMHKAKVLINLSNVDMVYTADPRIDKNARPIERTTWKYFRRLIGSEWTPGMNVPWDPIAAKEAQKLGLTVIVLRGTNIANMEKLMTGKKFHGTVISPFSLDASFYNREYYEEGVGYRGYTTKFTGKLKVNLANIYRALMIKIFLKPKSVLDVGCATGHLVHYLRLLGVDAKGIEISKYALSRANPRIKKHLKYGDILHLPYDSNSFDVVATFNVLSHIDEHNLPQALRECCRVSRKHCFHKVFTTENWWMQKFYGHDLSRVSVFSRTWWKDLFKKNNLHLTDGFFPSLSSKMETLFIINK</sequence>
<evidence type="ECO:0000313" key="14">
    <source>
        <dbReference type="Proteomes" id="UP000231246"/>
    </source>
</evidence>
<evidence type="ECO:0000256" key="4">
    <source>
        <dbReference type="ARBA" id="ARBA00022490"/>
    </source>
</evidence>
<dbReference type="GO" id="GO:0005524">
    <property type="term" value="F:ATP binding"/>
    <property type="evidence" value="ECO:0007669"/>
    <property type="project" value="UniProtKB-KW"/>
</dbReference>
<keyword evidence="4" id="KW-0963">Cytoplasm</keyword>
<gene>
    <name evidence="13" type="ORF">COW99_05360</name>
</gene>
<keyword evidence="6" id="KW-0547">Nucleotide-binding</keyword>
<evidence type="ECO:0000313" key="13">
    <source>
        <dbReference type="EMBL" id="PIP61191.1"/>
    </source>
</evidence>
<evidence type="ECO:0000256" key="3">
    <source>
        <dbReference type="ARBA" id="ARBA00012899"/>
    </source>
</evidence>
<dbReference type="PANTHER" id="PTHR42833">
    <property type="entry name" value="URIDYLATE KINASE"/>
    <property type="match status" value="1"/>
</dbReference>
<dbReference type="PANTHER" id="PTHR42833:SF4">
    <property type="entry name" value="URIDYLATE KINASE PUMPKIN, CHLOROPLASTIC"/>
    <property type="match status" value="1"/>
</dbReference>
<comment type="similarity">
    <text evidence="2">Belongs to the UMP kinase family.</text>
</comment>
<keyword evidence="5" id="KW-0808">Transferase</keyword>
<comment type="caution">
    <text evidence="13">The sequence shown here is derived from an EMBL/GenBank/DDBJ whole genome shotgun (WGS) entry which is preliminary data.</text>
</comment>
<dbReference type="CDD" id="cd02440">
    <property type="entry name" value="AdoMet_MTases"/>
    <property type="match status" value="1"/>
</dbReference>
<dbReference type="Gene3D" id="3.40.50.150">
    <property type="entry name" value="Vaccinia Virus protein VP39"/>
    <property type="match status" value="1"/>
</dbReference>
<evidence type="ECO:0000256" key="8">
    <source>
        <dbReference type="ARBA" id="ARBA00022840"/>
    </source>
</evidence>
<feature type="domain" description="Methyltransferase type 11" evidence="12">
    <location>
        <begin position="286"/>
        <end position="372"/>
    </location>
</feature>
<dbReference type="NCBIfam" id="TIGR02076">
    <property type="entry name" value="pyrH_arch"/>
    <property type="match status" value="1"/>
</dbReference>
<name>A0A2H0BU88_9BACT</name>
<dbReference type="InterPro" id="IPR001048">
    <property type="entry name" value="Asp/Glu/Uridylate_kinase"/>
</dbReference>
<feature type="domain" description="Aspartate/glutamate/uridylate kinase" evidence="11">
    <location>
        <begin position="6"/>
        <end position="209"/>
    </location>
</feature>
<evidence type="ECO:0000256" key="2">
    <source>
        <dbReference type="ARBA" id="ARBA00007614"/>
    </source>
</evidence>
<dbReference type="InterPro" id="IPR011818">
    <property type="entry name" value="Uridylate_kinase_arch/spir"/>
</dbReference>
<dbReference type="Proteomes" id="UP000231246">
    <property type="component" value="Unassembled WGS sequence"/>
</dbReference>
<dbReference type="GO" id="GO:0008757">
    <property type="term" value="F:S-adenosylmethionine-dependent methyltransferase activity"/>
    <property type="evidence" value="ECO:0007669"/>
    <property type="project" value="InterPro"/>
</dbReference>
<dbReference type="GO" id="GO:0006225">
    <property type="term" value="P:UDP biosynthetic process"/>
    <property type="evidence" value="ECO:0007669"/>
    <property type="project" value="TreeGrafter"/>
</dbReference>
<dbReference type="EMBL" id="PCTA01000033">
    <property type="protein sequence ID" value="PIP61191.1"/>
    <property type="molecule type" value="Genomic_DNA"/>
</dbReference>
<keyword evidence="7 13" id="KW-0418">Kinase</keyword>
<evidence type="ECO:0000256" key="9">
    <source>
        <dbReference type="ARBA" id="ARBA00022975"/>
    </source>
</evidence>
<dbReference type="GO" id="GO:0033862">
    <property type="term" value="F:UMP kinase activity"/>
    <property type="evidence" value="ECO:0007669"/>
    <property type="project" value="UniProtKB-EC"/>
</dbReference>
<dbReference type="InterPro" id="IPR036393">
    <property type="entry name" value="AceGlu_kinase-like_sf"/>
</dbReference>
<evidence type="ECO:0000256" key="10">
    <source>
        <dbReference type="ARBA" id="ARBA00032092"/>
    </source>
</evidence>
<protein>
    <recommendedName>
        <fullName evidence="3">UMP kinase</fullName>
        <ecNumber evidence="3">2.7.4.22</ecNumber>
    </recommendedName>
    <alternativeName>
        <fullName evidence="10">Uridine monophosphate kinase</fullName>
    </alternativeName>
</protein>
<evidence type="ECO:0000256" key="7">
    <source>
        <dbReference type="ARBA" id="ARBA00022777"/>
    </source>
</evidence>
<dbReference type="Pfam" id="PF08241">
    <property type="entry name" value="Methyltransf_11"/>
    <property type="match status" value="1"/>
</dbReference>
<evidence type="ECO:0000259" key="11">
    <source>
        <dbReference type="Pfam" id="PF00696"/>
    </source>
</evidence>
<dbReference type="SUPFAM" id="SSF53633">
    <property type="entry name" value="Carbamate kinase-like"/>
    <property type="match status" value="1"/>
</dbReference>
<dbReference type="Gene3D" id="3.40.1160.10">
    <property type="entry name" value="Acetylglutamate kinase-like"/>
    <property type="match status" value="1"/>
</dbReference>
<dbReference type="InterPro" id="IPR013216">
    <property type="entry name" value="Methyltransf_11"/>
</dbReference>
<evidence type="ECO:0000256" key="6">
    <source>
        <dbReference type="ARBA" id="ARBA00022741"/>
    </source>
</evidence>
<evidence type="ECO:0000259" key="12">
    <source>
        <dbReference type="Pfam" id="PF08241"/>
    </source>
</evidence>
<reference evidence="13 14" key="1">
    <citation type="submission" date="2017-09" db="EMBL/GenBank/DDBJ databases">
        <title>Depth-based differentiation of microbial function through sediment-hosted aquifers and enrichment of novel symbionts in the deep terrestrial subsurface.</title>
        <authorList>
            <person name="Probst A.J."/>
            <person name="Ladd B."/>
            <person name="Jarett J.K."/>
            <person name="Geller-Mcgrath D.E."/>
            <person name="Sieber C.M."/>
            <person name="Emerson J.B."/>
            <person name="Anantharaman K."/>
            <person name="Thomas B.C."/>
            <person name="Malmstrom R."/>
            <person name="Stieglmeier M."/>
            <person name="Klingl A."/>
            <person name="Woyke T."/>
            <person name="Ryan C.M."/>
            <person name="Banfield J.F."/>
        </authorList>
    </citation>
    <scope>NUCLEOTIDE SEQUENCE [LARGE SCALE GENOMIC DNA]</scope>
    <source>
        <strain evidence="13">CG22_combo_CG10-13_8_21_14_all_38_20</strain>
    </source>
</reference>
<evidence type="ECO:0000256" key="1">
    <source>
        <dbReference type="ARBA" id="ARBA00004791"/>
    </source>
</evidence>
<evidence type="ECO:0000256" key="5">
    <source>
        <dbReference type="ARBA" id="ARBA00022679"/>
    </source>
</evidence>